<dbReference type="Gene3D" id="1.10.260.40">
    <property type="entry name" value="lambda repressor-like DNA-binding domains"/>
    <property type="match status" value="1"/>
</dbReference>
<name>A0ABP3G741_9ACTN</name>
<dbReference type="InterPro" id="IPR010982">
    <property type="entry name" value="Lambda_DNA-bd_dom_sf"/>
</dbReference>
<dbReference type="RefSeq" id="WP_252810656.1">
    <property type="nucleotide sequence ID" value="NZ_BAAABM010000017.1"/>
</dbReference>
<dbReference type="Pfam" id="PF01381">
    <property type="entry name" value="HTH_3"/>
    <property type="match status" value="1"/>
</dbReference>
<feature type="domain" description="HTH cro/C1-type" evidence="1">
    <location>
        <begin position="13"/>
        <end position="69"/>
    </location>
</feature>
<comment type="caution">
    <text evidence="2">The sequence shown here is derived from an EMBL/GenBank/DDBJ whole genome shotgun (WGS) entry which is preliminary data.</text>
</comment>
<evidence type="ECO:0000259" key="1">
    <source>
        <dbReference type="PROSITE" id="PS50943"/>
    </source>
</evidence>
<sequence length="103" mass="11328">MSGGSKQRIGALIRQARMMRRLSLRELAELCDVSVATLSAIERGSRNVSLPLADRILGAMELELHLETQPRWETIDAAIAEAAGRPLKERIAGWARSCARCPC</sequence>
<dbReference type="EMBL" id="BAAABM010000017">
    <property type="protein sequence ID" value="GAA0338067.1"/>
    <property type="molecule type" value="Genomic_DNA"/>
</dbReference>
<reference evidence="3" key="1">
    <citation type="journal article" date="2019" name="Int. J. Syst. Evol. Microbiol.">
        <title>The Global Catalogue of Microorganisms (GCM) 10K type strain sequencing project: providing services to taxonomists for standard genome sequencing and annotation.</title>
        <authorList>
            <consortium name="The Broad Institute Genomics Platform"/>
            <consortium name="The Broad Institute Genome Sequencing Center for Infectious Disease"/>
            <person name="Wu L."/>
            <person name="Ma J."/>
        </authorList>
    </citation>
    <scope>NUCLEOTIDE SEQUENCE [LARGE SCALE GENOMIC DNA]</scope>
    <source>
        <strain evidence="3">JCM 3146</strain>
    </source>
</reference>
<dbReference type="Proteomes" id="UP001501822">
    <property type="component" value="Unassembled WGS sequence"/>
</dbReference>
<evidence type="ECO:0000313" key="2">
    <source>
        <dbReference type="EMBL" id="GAA0338067.1"/>
    </source>
</evidence>
<dbReference type="PROSITE" id="PS50943">
    <property type="entry name" value="HTH_CROC1"/>
    <property type="match status" value="1"/>
</dbReference>
<accession>A0ABP3G741</accession>
<evidence type="ECO:0000313" key="3">
    <source>
        <dbReference type="Proteomes" id="UP001501822"/>
    </source>
</evidence>
<protein>
    <recommendedName>
        <fullName evidence="1">HTH cro/C1-type domain-containing protein</fullName>
    </recommendedName>
</protein>
<dbReference type="InterPro" id="IPR001387">
    <property type="entry name" value="Cro/C1-type_HTH"/>
</dbReference>
<keyword evidence="3" id="KW-1185">Reference proteome</keyword>
<proteinExistence type="predicted"/>
<dbReference type="SMART" id="SM00530">
    <property type="entry name" value="HTH_XRE"/>
    <property type="match status" value="1"/>
</dbReference>
<dbReference type="CDD" id="cd00093">
    <property type="entry name" value="HTH_XRE"/>
    <property type="match status" value="1"/>
</dbReference>
<organism evidence="2 3">
    <name type="scientific">Actinoallomurus spadix</name>
    <dbReference type="NCBI Taxonomy" id="79912"/>
    <lineage>
        <taxon>Bacteria</taxon>
        <taxon>Bacillati</taxon>
        <taxon>Actinomycetota</taxon>
        <taxon>Actinomycetes</taxon>
        <taxon>Streptosporangiales</taxon>
        <taxon>Thermomonosporaceae</taxon>
        <taxon>Actinoallomurus</taxon>
    </lineage>
</organism>
<gene>
    <name evidence="2" type="ORF">GCM10010151_29700</name>
</gene>
<dbReference type="SUPFAM" id="SSF47413">
    <property type="entry name" value="lambda repressor-like DNA-binding domains"/>
    <property type="match status" value="1"/>
</dbReference>